<comment type="caution">
    <text evidence="1">The sequence shown here is derived from an EMBL/GenBank/DDBJ whole genome shotgun (WGS) entry which is preliminary data.</text>
</comment>
<protein>
    <submittedName>
        <fullName evidence="1">Uncharacterized protein</fullName>
    </submittedName>
</protein>
<keyword evidence="2" id="KW-1185">Reference proteome</keyword>
<dbReference type="EMBL" id="JACGCI010000056">
    <property type="protein sequence ID" value="KAF6750535.1"/>
    <property type="molecule type" value="Genomic_DNA"/>
</dbReference>
<dbReference type="AlphaFoldDB" id="A0A8H6HPW6"/>
<proteinExistence type="predicted"/>
<evidence type="ECO:0000313" key="1">
    <source>
        <dbReference type="EMBL" id="KAF6750535.1"/>
    </source>
</evidence>
<sequence length="158" mass="17534">MGATVLPVFLTAFPTGIISGNPHTSLEVLEITRIISDLEHTQQYEDILTGIPVSTDFQEWRSLDDLFTNKSLLPRLQALRIDIGCICTKVVGDPVMTKEYEGLREMHGPRCGSMVHALLPKSVKRVPIVDFGLTSDETSEFDAASKIYHSGNPFSLTW</sequence>
<accession>A0A8H6HPW6</accession>
<reference evidence="1 2" key="1">
    <citation type="submission" date="2020-07" db="EMBL/GenBank/DDBJ databases">
        <title>Comparative genomics of pyrophilous fungi reveals a link between fire events and developmental genes.</title>
        <authorList>
            <consortium name="DOE Joint Genome Institute"/>
            <person name="Steindorff A.S."/>
            <person name="Carver A."/>
            <person name="Calhoun S."/>
            <person name="Stillman K."/>
            <person name="Liu H."/>
            <person name="Lipzen A."/>
            <person name="Pangilinan J."/>
            <person name="Labutti K."/>
            <person name="Bruns T.D."/>
            <person name="Grigoriev I.V."/>
        </authorList>
    </citation>
    <scope>NUCLEOTIDE SEQUENCE [LARGE SCALE GENOMIC DNA]</scope>
    <source>
        <strain evidence="1 2">CBS 144469</strain>
    </source>
</reference>
<evidence type="ECO:0000313" key="2">
    <source>
        <dbReference type="Proteomes" id="UP000521943"/>
    </source>
</evidence>
<organism evidence="1 2">
    <name type="scientific">Ephemerocybe angulata</name>
    <dbReference type="NCBI Taxonomy" id="980116"/>
    <lineage>
        <taxon>Eukaryota</taxon>
        <taxon>Fungi</taxon>
        <taxon>Dikarya</taxon>
        <taxon>Basidiomycota</taxon>
        <taxon>Agaricomycotina</taxon>
        <taxon>Agaricomycetes</taxon>
        <taxon>Agaricomycetidae</taxon>
        <taxon>Agaricales</taxon>
        <taxon>Agaricineae</taxon>
        <taxon>Psathyrellaceae</taxon>
        <taxon>Ephemerocybe</taxon>
    </lineage>
</organism>
<gene>
    <name evidence="1" type="ORF">DFP72DRAFT_910457</name>
</gene>
<name>A0A8H6HPW6_9AGAR</name>
<dbReference type="Proteomes" id="UP000521943">
    <property type="component" value="Unassembled WGS sequence"/>
</dbReference>